<dbReference type="SUPFAM" id="SSF48179">
    <property type="entry name" value="6-phosphogluconate dehydrogenase C-terminal domain-like"/>
    <property type="match status" value="1"/>
</dbReference>
<evidence type="ECO:0000313" key="5">
    <source>
        <dbReference type="EMBL" id="GAA3543666.1"/>
    </source>
</evidence>
<comment type="catalytic activity">
    <reaction evidence="2">
        <text>D-mannitol 1-phosphate + NAD(+) = beta-D-fructose 6-phosphate + NADH + H(+)</text>
        <dbReference type="Rhea" id="RHEA:19661"/>
        <dbReference type="ChEBI" id="CHEBI:15378"/>
        <dbReference type="ChEBI" id="CHEBI:57540"/>
        <dbReference type="ChEBI" id="CHEBI:57634"/>
        <dbReference type="ChEBI" id="CHEBI:57945"/>
        <dbReference type="ChEBI" id="CHEBI:61381"/>
        <dbReference type="EC" id="1.1.1.17"/>
    </reaction>
</comment>
<evidence type="ECO:0000313" key="6">
    <source>
        <dbReference type="Proteomes" id="UP001500689"/>
    </source>
</evidence>
<dbReference type="SUPFAM" id="SSF51735">
    <property type="entry name" value="NAD(P)-binding Rossmann-fold domains"/>
    <property type="match status" value="1"/>
</dbReference>
<dbReference type="PANTHER" id="PTHR43362:SF1">
    <property type="entry name" value="MANNITOL DEHYDROGENASE 2-RELATED"/>
    <property type="match status" value="1"/>
</dbReference>
<proteinExistence type="predicted"/>
<comment type="caution">
    <text evidence="5">The sequence shown here is derived from an EMBL/GenBank/DDBJ whole genome shotgun (WGS) entry which is preliminary data.</text>
</comment>
<dbReference type="PRINTS" id="PR00084">
    <property type="entry name" value="MTLDHDRGNASE"/>
</dbReference>
<sequence>MTGSADRPPVRIGHLGLGAFHRAHQVWFTQRSDPAWGIAAFSGRSTRPAETPAARDGVYTLVARGLDTDRFHRMRSLVAAYGADRIADLDRLVAERAVAVVTLTVTEVGYLLGPDGTLDPGNPLVHSDIAALREDSTLQSAPGPLLRALGARRRSGAGPIAVVPCDNVLGNGGRIRAALHGLASEVDRALPRWLNDHVSFVDTVADRITSATTDEDIATVTAATGRPDRAPVVTEPFAEWVLAGQFPAGRPDWAHAGAAFVGDSRPFEKRKLRLLNGAHLLLALGGLLRGHHTVDEAIADPALRQLTEQYWTAAAQDVPDAEACLAQLRARFASDRIRHSLRQIATDAEDKLRERVVPIVTELLAHRADPAPAARVISAWLAHTGVAPGTSQEDAALDRLVAGWSAERALRRALSRAELTAPSPNWSPPAHDTE</sequence>
<protein>
    <submittedName>
        <fullName evidence="5">Mannitol dehydrogenase family protein</fullName>
    </submittedName>
</protein>
<dbReference type="InterPro" id="IPR008927">
    <property type="entry name" value="6-PGluconate_DH-like_C_sf"/>
</dbReference>
<name>A0ABP6W2X9_9PSEU</name>
<dbReference type="InterPro" id="IPR036291">
    <property type="entry name" value="NAD(P)-bd_dom_sf"/>
</dbReference>
<dbReference type="Pfam" id="PF08125">
    <property type="entry name" value="Mannitol_dh_C"/>
    <property type="match status" value="1"/>
</dbReference>
<evidence type="ECO:0000256" key="1">
    <source>
        <dbReference type="ARBA" id="ARBA00023002"/>
    </source>
</evidence>
<evidence type="ECO:0000259" key="4">
    <source>
        <dbReference type="Pfam" id="PF08125"/>
    </source>
</evidence>
<feature type="domain" description="Mannitol dehydrogenase C-terminal" evidence="4">
    <location>
        <begin position="265"/>
        <end position="385"/>
    </location>
</feature>
<evidence type="ECO:0000256" key="2">
    <source>
        <dbReference type="ARBA" id="ARBA00048615"/>
    </source>
</evidence>
<dbReference type="Proteomes" id="UP001500689">
    <property type="component" value="Unassembled WGS sequence"/>
</dbReference>
<dbReference type="Pfam" id="PF01232">
    <property type="entry name" value="Mannitol_dh"/>
    <property type="match status" value="1"/>
</dbReference>
<gene>
    <name evidence="5" type="ORF">GCM10022222_29150</name>
</gene>
<dbReference type="Gene3D" id="3.40.50.720">
    <property type="entry name" value="NAD(P)-binding Rossmann-like Domain"/>
    <property type="match status" value="1"/>
</dbReference>
<dbReference type="InterPro" id="IPR013131">
    <property type="entry name" value="Mannitol_DH_N"/>
</dbReference>
<dbReference type="InterPro" id="IPR050988">
    <property type="entry name" value="Mannitol_DH/Oxidoreductase"/>
</dbReference>
<dbReference type="InterPro" id="IPR013328">
    <property type="entry name" value="6PGD_dom2"/>
</dbReference>
<dbReference type="EMBL" id="BAAAZN010000005">
    <property type="protein sequence ID" value="GAA3543666.1"/>
    <property type="molecule type" value="Genomic_DNA"/>
</dbReference>
<reference evidence="6" key="1">
    <citation type="journal article" date="2019" name="Int. J. Syst. Evol. Microbiol.">
        <title>The Global Catalogue of Microorganisms (GCM) 10K type strain sequencing project: providing services to taxonomists for standard genome sequencing and annotation.</title>
        <authorList>
            <consortium name="The Broad Institute Genomics Platform"/>
            <consortium name="The Broad Institute Genome Sequencing Center for Infectious Disease"/>
            <person name="Wu L."/>
            <person name="Ma J."/>
        </authorList>
    </citation>
    <scope>NUCLEOTIDE SEQUENCE [LARGE SCALE GENOMIC DNA]</scope>
    <source>
        <strain evidence="6">JCM 16898</strain>
    </source>
</reference>
<dbReference type="Gene3D" id="1.10.1040.10">
    <property type="entry name" value="N-(1-d-carboxylethyl)-l-norvaline Dehydrogenase, domain 2"/>
    <property type="match status" value="1"/>
</dbReference>
<evidence type="ECO:0000259" key="3">
    <source>
        <dbReference type="Pfam" id="PF01232"/>
    </source>
</evidence>
<feature type="domain" description="Mannitol dehydrogenase N-terminal" evidence="3">
    <location>
        <begin position="11"/>
        <end position="254"/>
    </location>
</feature>
<accession>A0ABP6W2X9</accession>
<dbReference type="InterPro" id="IPR013118">
    <property type="entry name" value="Mannitol_DH_C"/>
</dbReference>
<keyword evidence="6" id="KW-1185">Reference proteome</keyword>
<dbReference type="InterPro" id="IPR000669">
    <property type="entry name" value="Mannitol_DH"/>
</dbReference>
<keyword evidence="1" id="KW-0560">Oxidoreductase</keyword>
<dbReference type="PANTHER" id="PTHR43362">
    <property type="entry name" value="MANNITOL DEHYDROGENASE DSF1-RELATED"/>
    <property type="match status" value="1"/>
</dbReference>
<organism evidence="5 6">
    <name type="scientific">Amycolatopsis ultiminotia</name>
    <dbReference type="NCBI Taxonomy" id="543629"/>
    <lineage>
        <taxon>Bacteria</taxon>
        <taxon>Bacillati</taxon>
        <taxon>Actinomycetota</taxon>
        <taxon>Actinomycetes</taxon>
        <taxon>Pseudonocardiales</taxon>
        <taxon>Pseudonocardiaceae</taxon>
        <taxon>Amycolatopsis</taxon>
    </lineage>
</organism>